<accession>A0A8J5LWW2</accession>
<dbReference type="Proteomes" id="UP000709295">
    <property type="component" value="Unassembled WGS sequence"/>
</dbReference>
<evidence type="ECO:0000313" key="2">
    <source>
        <dbReference type="EMBL" id="KAG6947794.1"/>
    </source>
</evidence>
<name>A0A8J5LWW2_9STRA</name>
<comment type="caution">
    <text evidence="2">The sequence shown here is derived from an EMBL/GenBank/DDBJ whole genome shotgun (WGS) entry which is preliminary data.</text>
</comment>
<proteinExistence type="predicted"/>
<keyword evidence="3" id="KW-1185">Reference proteome</keyword>
<evidence type="ECO:0000256" key="1">
    <source>
        <dbReference type="SAM" id="SignalP"/>
    </source>
</evidence>
<feature type="signal peptide" evidence="1">
    <location>
        <begin position="1"/>
        <end position="23"/>
    </location>
</feature>
<dbReference type="EMBL" id="JAENGY010001657">
    <property type="protein sequence ID" value="KAG6947794.1"/>
    <property type="molecule type" value="Genomic_DNA"/>
</dbReference>
<protein>
    <recommendedName>
        <fullName evidence="4">Secreted protein</fullName>
    </recommendedName>
</protein>
<evidence type="ECO:0008006" key="4">
    <source>
        <dbReference type="Google" id="ProtNLM"/>
    </source>
</evidence>
<dbReference type="AlphaFoldDB" id="A0A8J5LWW2"/>
<gene>
    <name evidence="2" type="ORF">JG688_00015394</name>
</gene>
<sequence>MWLSKLIPFRVVLLSLGVLRQWAELLKVFEPGKCCGLHVATGEGAMRKVTFRTTSCAGWRSGRRWSLPRGRVTNNI</sequence>
<organism evidence="2 3">
    <name type="scientific">Phytophthora aleatoria</name>
    <dbReference type="NCBI Taxonomy" id="2496075"/>
    <lineage>
        <taxon>Eukaryota</taxon>
        <taxon>Sar</taxon>
        <taxon>Stramenopiles</taxon>
        <taxon>Oomycota</taxon>
        <taxon>Peronosporomycetes</taxon>
        <taxon>Peronosporales</taxon>
        <taxon>Peronosporaceae</taxon>
        <taxon>Phytophthora</taxon>
    </lineage>
</organism>
<evidence type="ECO:0000313" key="3">
    <source>
        <dbReference type="Proteomes" id="UP000709295"/>
    </source>
</evidence>
<keyword evidence="1" id="KW-0732">Signal</keyword>
<feature type="chain" id="PRO_5035147981" description="Secreted protein" evidence="1">
    <location>
        <begin position="24"/>
        <end position="76"/>
    </location>
</feature>
<reference evidence="2" key="1">
    <citation type="submission" date="2021-01" db="EMBL/GenBank/DDBJ databases">
        <title>Phytophthora aleatoria, a newly-described species from Pinus radiata is distinct from Phytophthora cactorum isolates based on comparative genomics.</title>
        <authorList>
            <person name="Mcdougal R."/>
            <person name="Panda P."/>
            <person name="Williams N."/>
            <person name="Studholme D.J."/>
        </authorList>
    </citation>
    <scope>NUCLEOTIDE SEQUENCE</scope>
    <source>
        <strain evidence="2">NZFS 4037</strain>
    </source>
</reference>